<feature type="compositionally biased region" description="Polar residues" evidence="1">
    <location>
        <begin position="37"/>
        <end position="46"/>
    </location>
</feature>
<gene>
    <name evidence="2" type="ORF">G2W53_023302</name>
</gene>
<reference evidence="2" key="1">
    <citation type="submission" date="2020-09" db="EMBL/GenBank/DDBJ databases">
        <title>Genome-Enabled Discovery of Anthraquinone Biosynthesis in Senna tora.</title>
        <authorList>
            <person name="Kang S.-H."/>
            <person name="Pandey R.P."/>
            <person name="Lee C.-M."/>
            <person name="Sim J.-S."/>
            <person name="Jeong J.-T."/>
            <person name="Choi B.-S."/>
            <person name="Jung M."/>
            <person name="Ginzburg D."/>
            <person name="Zhao K."/>
            <person name="Won S.Y."/>
            <person name="Oh T.-J."/>
            <person name="Yu Y."/>
            <person name="Kim N.-H."/>
            <person name="Lee O.R."/>
            <person name="Lee T.-H."/>
            <person name="Bashyal P."/>
            <person name="Kim T.-S."/>
            <person name="Lee W.-H."/>
            <person name="Kawkins C."/>
            <person name="Kim C.-K."/>
            <person name="Kim J.S."/>
            <person name="Ahn B.O."/>
            <person name="Rhee S.Y."/>
            <person name="Sohng J.K."/>
        </authorList>
    </citation>
    <scope>NUCLEOTIDE SEQUENCE</scope>
    <source>
        <tissue evidence="2">Leaf</tissue>
    </source>
</reference>
<comment type="caution">
    <text evidence="2">The sequence shown here is derived from an EMBL/GenBank/DDBJ whole genome shotgun (WGS) entry which is preliminary data.</text>
</comment>
<sequence length="46" mass="5043">MGAWRLVEEVENDTIAEEEEGGEAADEMEGSGEGKYSGTQYNITLF</sequence>
<keyword evidence="3" id="KW-1185">Reference proteome</keyword>
<proteinExistence type="predicted"/>
<protein>
    <submittedName>
        <fullName evidence="2">Uncharacterized protein</fullName>
    </submittedName>
</protein>
<organism evidence="2 3">
    <name type="scientific">Senna tora</name>
    <dbReference type="NCBI Taxonomy" id="362788"/>
    <lineage>
        <taxon>Eukaryota</taxon>
        <taxon>Viridiplantae</taxon>
        <taxon>Streptophyta</taxon>
        <taxon>Embryophyta</taxon>
        <taxon>Tracheophyta</taxon>
        <taxon>Spermatophyta</taxon>
        <taxon>Magnoliopsida</taxon>
        <taxon>eudicotyledons</taxon>
        <taxon>Gunneridae</taxon>
        <taxon>Pentapetalae</taxon>
        <taxon>rosids</taxon>
        <taxon>fabids</taxon>
        <taxon>Fabales</taxon>
        <taxon>Fabaceae</taxon>
        <taxon>Caesalpinioideae</taxon>
        <taxon>Cassia clade</taxon>
        <taxon>Senna</taxon>
    </lineage>
</organism>
<dbReference type="AlphaFoldDB" id="A0A834TBI3"/>
<dbReference type="Proteomes" id="UP000634136">
    <property type="component" value="Unassembled WGS sequence"/>
</dbReference>
<feature type="region of interest" description="Disordered" evidence="1">
    <location>
        <begin position="13"/>
        <end position="46"/>
    </location>
</feature>
<evidence type="ECO:0000313" key="2">
    <source>
        <dbReference type="EMBL" id="KAF7817847.1"/>
    </source>
</evidence>
<evidence type="ECO:0000313" key="3">
    <source>
        <dbReference type="Proteomes" id="UP000634136"/>
    </source>
</evidence>
<accession>A0A834TBI3</accession>
<dbReference type="EMBL" id="JAAIUW010000008">
    <property type="protein sequence ID" value="KAF7817847.1"/>
    <property type="molecule type" value="Genomic_DNA"/>
</dbReference>
<evidence type="ECO:0000256" key="1">
    <source>
        <dbReference type="SAM" id="MobiDB-lite"/>
    </source>
</evidence>
<feature type="compositionally biased region" description="Acidic residues" evidence="1">
    <location>
        <begin position="13"/>
        <end position="30"/>
    </location>
</feature>
<name>A0A834TBI3_9FABA</name>